<comment type="caution">
    <text evidence="2">The sequence shown here is derived from an EMBL/GenBank/DDBJ whole genome shotgun (WGS) entry which is preliminary data.</text>
</comment>
<evidence type="ECO:0008006" key="3">
    <source>
        <dbReference type="Google" id="ProtNLM"/>
    </source>
</evidence>
<protein>
    <recommendedName>
        <fullName evidence="3">Gag-Pol polyprotein</fullName>
    </recommendedName>
</protein>
<reference evidence="2" key="1">
    <citation type="journal article" date="2019" name="Sci. Rep.">
        <title>Draft genome of Tanacetum cinerariifolium, the natural source of mosquito coil.</title>
        <authorList>
            <person name="Yamashiro T."/>
            <person name="Shiraishi A."/>
            <person name="Satake H."/>
            <person name="Nakayama K."/>
        </authorList>
    </citation>
    <scope>NUCLEOTIDE SEQUENCE</scope>
</reference>
<organism evidence="2">
    <name type="scientific">Tanacetum cinerariifolium</name>
    <name type="common">Dalmatian daisy</name>
    <name type="synonym">Chrysanthemum cinerariifolium</name>
    <dbReference type="NCBI Taxonomy" id="118510"/>
    <lineage>
        <taxon>Eukaryota</taxon>
        <taxon>Viridiplantae</taxon>
        <taxon>Streptophyta</taxon>
        <taxon>Embryophyta</taxon>
        <taxon>Tracheophyta</taxon>
        <taxon>Spermatophyta</taxon>
        <taxon>Magnoliopsida</taxon>
        <taxon>eudicotyledons</taxon>
        <taxon>Gunneridae</taxon>
        <taxon>Pentapetalae</taxon>
        <taxon>asterids</taxon>
        <taxon>campanulids</taxon>
        <taxon>Asterales</taxon>
        <taxon>Asteraceae</taxon>
        <taxon>Asteroideae</taxon>
        <taxon>Anthemideae</taxon>
        <taxon>Anthemidinae</taxon>
        <taxon>Tanacetum</taxon>
    </lineage>
</organism>
<proteinExistence type="predicted"/>
<feature type="non-terminal residue" evidence="2">
    <location>
        <position position="255"/>
    </location>
</feature>
<feature type="non-terminal residue" evidence="2">
    <location>
        <position position="1"/>
    </location>
</feature>
<evidence type="ECO:0000256" key="1">
    <source>
        <dbReference type="SAM" id="MobiDB-lite"/>
    </source>
</evidence>
<accession>A0A699R680</accession>
<sequence length="255" mass="29731">QWKSRIKRYIDTKPNHELIHYCLKNPSYKLDWQDIEVSVSEGSSITTTERIRETYKNVSQDIKDQLNAEVEAVQIILTGIDNDIYSTVDACPNACEMWKAIERFYKMMNELIKNQFKVTNHQVNVQFLLQQQPEWQRFVTLVKQSQELKTVSNHKLYDILKQHQHEVNEIRAEKIAHVANPLALVAQQQPAYHPQNHPTHYTQNSSTRSQQAATRNRGKAIVNSLQPIYDQEPSMVSEDDETSKDKEIDKLMALI</sequence>
<dbReference type="AlphaFoldDB" id="A0A699R680"/>
<name>A0A699R680_TANCI</name>
<feature type="region of interest" description="Disordered" evidence="1">
    <location>
        <begin position="191"/>
        <end position="245"/>
    </location>
</feature>
<gene>
    <name evidence="2" type="ORF">Tci_851412</name>
</gene>
<dbReference type="EMBL" id="BKCJ011070527">
    <property type="protein sequence ID" value="GFC79442.1"/>
    <property type="molecule type" value="Genomic_DNA"/>
</dbReference>
<feature type="compositionally biased region" description="Polar residues" evidence="1">
    <location>
        <begin position="191"/>
        <end position="214"/>
    </location>
</feature>
<evidence type="ECO:0000313" key="2">
    <source>
        <dbReference type="EMBL" id="GFC79442.1"/>
    </source>
</evidence>